<comment type="pathway">
    <text evidence="4 21">Amino-acid biosynthesis; L-methionine biosynthesis via de novo pathway; L-methionine from L-homocysteine (MetH route): step 1/1.</text>
</comment>
<dbReference type="UniPathway" id="UPA00051">
    <property type="reaction ID" value="UER00081"/>
</dbReference>
<dbReference type="PANTHER" id="PTHR45833">
    <property type="entry name" value="METHIONINE SYNTHASE"/>
    <property type="match status" value="1"/>
</dbReference>
<evidence type="ECO:0000256" key="12">
    <source>
        <dbReference type="ARBA" id="ARBA00022691"/>
    </source>
</evidence>
<gene>
    <name evidence="30" type="ORF">ABA45_09920</name>
</gene>
<keyword evidence="31" id="KW-1185">Reference proteome</keyword>
<evidence type="ECO:0000256" key="14">
    <source>
        <dbReference type="ARBA" id="ARBA00022737"/>
    </source>
</evidence>
<dbReference type="Pfam" id="PF02310">
    <property type="entry name" value="B12-binding"/>
    <property type="match status" value="1"/>
</dbReference>
<dbReference type="GO" id="GO:0046653">
    <property type="term" value="P:tetrahydrofolate metabolic process"/>
    <property type="evidence" value="ECO:0007669"/>
    <property type="project" value="TreeGrafter"/>
</dbReference>
<dbReference type="EMBL" id="CP011494">
    <property type="protein sequence ID" value="AKO52684.1"/>
    <property type="molecule type" value="Genomic_DNA"/>
</dbReference>
<evidence type="ECO:0000313" key="30">
    <source>
        <dbReference type="EMBL" id="AKO52684.1"/>
    </source>
</evidence>
<feature type="binding site" evidence="23">
    <location>
        <position position="1138"/>
    </location>
    <ligand>
        <name>S-adenosyl-L-methionine</name>
        <dbReference type="ChEBI" id="CHEBI:59789"/>
    </ligand>
</feature>
<evidence type="ECO:0000256" key="17">
    <source>
        <dbReference type="ARBA" id="ARBA00023285"/>
    </source>
</evidence>
<dbReference type="PIRSF" id="PIRSF000381">
    <property type="entry name" value="MetH"/>
    <property type="match status" value="1"/>
</dbReference>
<dbReference type="InterPro" id="IPR011822">
    <property type="entry name" value="MetH"/>
</dbReference>
<evidence type="ECO:0000256" key="15">
    <source>
        <dbReference type="ARBA" id="ARBA00022833"/>
    </source>
</evidence>
<sequence length="1232" mass="136670">MTDRTTRLKQLHQALEERIVILDGGMGTMIQQLKLDEAAFRGERFANYASDLQGNNDLLNLTQPALMRNIHADYMDAGADIIETNTFNSSRLSQADYGLEDIAKELNVAAARMAREIADEFTAKNPAKPRFVAGAVGPTSRTASLSPDVNNPGYRNVNFQALVDNYYEAVEGLVEGGCDLILIETIFDTLNAKAAIYATQQYFEDSGIELPIMISGTITDASGRTLSGQTTEAFWNSIAHAKPISVGLNCALGADALRPYIEELSAKADTYISAHPNAGLPNEFGEYDQTPEEMADIIEGFARDGFLNIIGGCCGSRPDHIEAIANAVAKYPPRKIAQPKPALRLSGLEPFTGDEHTLFINVGERTNVTGSKRFLRLIKEERYEEALSVARDQVENGAQIIDINMDEGLLDSEEVMVTFLNLVASEPDICRVPIMIDSSKWDVIEAGLRCIQGKAVVNSISLKEGEEEFFKRARDCMRYGAAVVVMAFDEKGQADTFKRKTEICKRSYDALMSIGFKPGDIIFDPNIFAIATGIEEHNNYAVDFINACRWIRTNLPHASISGGVSNVSFSFRGNDVVRETIHSVFLYHAIKAGLNMGIVNPGQLVIYDDIEAELKEAVEDVVLNRREDSTDRLLELAERFKGQGVKTPEEDLAWRDLPVKKRLEHALVKGITSHIIEDTEACRQEVDRPIHVIEGPLMDGMNVVGDLFGDGKMFLPQVVKSARVMKQAVAHLIPFIEAEKSGGQQAKGKILMATVKGDVHDIGKNIVGVVLQCNNYEVIDMGVMVPCDKILAAAKEHNVDIIGLSGLITPSLDEMVHVAREMQRLDFHLPLMIGGATTSKAHTAVKIEPHYKNDIALYVSDASRCVNVASKLLSKTAKPDLVKAAREEYDEIRERRKNRSERTKLVSLKEARDRAPVIDFDNYVPPKPAFLGARLFEEYDLNELVPYIDWTPFFISWDIAGKYPQIFDDPKRGEVAKTLFDEAQVILRKMIDEKRVAACGIAGFWPANRRGDDVVVYTDESRTEELAVLHHLRQQDEKAPGKPMMALSDFVASKGYEHPDYVGGFAVTTGIGAEEMSNEYRDANDDYNAIMVKALADRLAEAFAERLHERVRTEFWGYASDENMDTAALIKERYQGIRPAPGYPACPDHIEKATLFTLLDATAKTGITLTEHFAMFPAAAVSGWYFSHPQSKYFAVGRIGVDQVEDYADRTGQTKAEAERWLQPSLAYDPAE</sequence>
<evidence type="ECO:0000256" key="19">
    <source>
        <dbReference type="ARBA" id="ARBA00031040"/>
    </source>
</evidence>
<evidence type="ECO:0000256" key="1">
    <source>
        <dbReference type="ARBA" id="ARBA00001700"/>
    </source>
</evidence>
<feature type="domain" description="Hcy-binding" evidence="25">
    <location>
        <begin position="8"/>
        <end position="328"/>
    </location>
</feature>
<keyword evidence="16 21" id="KW-0486">Methionine biosynthesis</keyword>
<comment type="cofactor">
    <cofactor evidence="3 21 22">
        <name>methylcob(III)alamin</name>
        <dbReference type="ChEBI" id="CHEBI:28115"/>
    </cofactor>
</comment>
<feature type="binding site" evidence="22 24">
    <location>
        <position position="314"/>
    </location>
    <ligand>
        <name>Zn(2+)</name>
        <dbReference type="ChEBI" id="CHEBI:29105"/>
    </ligand>
</feature>
<dbReference type="SUPFAM" id="SSF47644">
    <property type="entry name" value="Methionine synthase domain"/>
    <property type="match status" value="1"/>
</dbReference>
<dbReference type="PROSITE" id="PS50970">
    <property type="entry name" value="HCY"/>
    <property type="match status" value="1"/>
</dbReference>
<dbReference type="InterPro" id="IPR033706">
    <property type="entry name" value="Met_synthase_B12-bd"/>
</dbReference>
<dbReference type="SMART" id="SM01018">
    <property type="entry name" value="B12-binding_2"/>
    <property type="match status" value="1"/>
</dbReference>
<dbReference type="Gene3D" id="3.20.20.330">
    <property type="entry name" value="Homocysteine-binding-like domain"/>
    <property type="match status" value="1"/>
</dbReference>
<evidence type="ECO:0000256" key="10">
    <source>
        <dbReference type="ARBA" id="ARBA00022628"/>
    </source>
</evidence>
<dbReference type="FunFam" id="1.10.1240.10:FF:000001">
    <property type="entry name" value="Methionine synthase"/>
    <property type="match status" value="1"/>
</dbReference>
<dbReference type="SUPFAM" id="SSF82282">
    <property type="entry name" value="Homocysteine S-methyltransferase"/>
    <property type="match status" value="1"/>
</dbReference>
<dbReference type="PANTHER" id="PTHR45833:SF1">
    <property type="entry name" value="METHIONINE SYNTHASE"/>
    <property type="match status" value="1"/>
</dbReference>
<evidence type="ECO:0000256" key="8">
    <source>
        <dbReference type="ARBA" id="ARBA00022603"/>
    </source>
</evidence>
<feature type="binding site" evidence="23">
    <location>
        <position position="805"/>
    </location>
    <ligand>
        <name>methylcob(III)alamin</name>
        <dbReference type="ChEBI" id="CHEBI:28115"/>
    </ligand>
</feature>
<evidence type="ECO:0000256" key="22">
    <source>
        <dbReference type="PIRSR" id="PIRSR000381-1"/>
    </source>
</evidence>
<dbReference type="SUPFAM" id="SSF51717">
    <property type="entry name" value="Dihydropteroate synthetase-like"/>
    <property type="match status" value="1"/>
</dbReference>
<evidence type="ECO:0000259" key="28">
    <source>
        <dbReference type="PROSITE" id="PS51332"/>
    </source>
</evidence>
<dbReference type="PROSITE" id="PS50974">
    <property type="entry name" value="ADOMET_ACTIVATION"/>
    <property type="match status" value="1"/>
</dbReference>
<dbReference type="NCBIfam" id="TIGR02082">
    <property type="entry name" value="metH"/>
    <property type="match status" value="1"/>
</dbReference>
<dbReference type="InterPro" id="IPR036594">
    <property type="entry name" value="Meth_synthase_dom"/>
</dbReference>
<dbReference type="Pfam" id="PF00809">
    <property type="entry name" value="Pterin_bind"/>
    <property type="match status" value="1"/>
</dbReference>
<feature type="binding site" evidence="22 24">
    <location>
        <position position="313"/>
    </location>
    <ligand>
        <name>Zn(2+)</name>
        <dbReference type="ChEBI" id="CHEBI:29105"/>
    </ligand>
</feature>
<keyword evidence="12 21" id="KW-0949">S-adenosyl-L-methionine</keyword>
<dbReference type="InterPro" id="IPR036589">
    <property type="entry name" value="HCY_dom_sf"/>
</dbReference>
<dbReference type="NCBIfam" id="NF007024">
    <property type="entry name" value="PRK09490.1"/>
    <property type="match status" value="1"/>
</dbReference>
<dbReference type="PROSITE" id="PS51337">
    <property type="entry name" value="B12_BINDING_NTER"/>
    <property type="match status" value="1"/>
</dbReference>
<feature type="domain" description="Pterin-binding" evidence="26">
    <location>
        <begin position="359"/>
        <end position="619"/>
    </location>
</feature>
<dbReference type="Pfam" id="PF02965">
    <property type="entry name" value="Met_synt_B12"/>
    <property type="match status" value="1"/>
</dbReference>
<comment type="similarity">
    <text evidence="5">Belongs to the vitamin-B12 dependent methionine synthase family.</text>
</comment>
<dbReference type="Pfam" id="PF02574">
    <property type="entry name" value="S-methyl_trans"/>
    <property type="match status" value="1"/>
</dbReference>
<keyword evidence="11 21" id="KW-0808">Transferase</keyword>
<evidence type="ECO:0000256" key="16">
    <source>
        <dbReference type="ARBA" id="ARBA00023167"/>
    </source>
</evidence>
<evidence type="ECO:0000259" key="29">
    <source>
        <dbReference type="PROSITE" id="PS51337"/>
    </source>
</evidence>
<evidence type="ECO:0000256" key="24">
    <source>
        <dbReference type="PROSITE-ProRule" id="PRU00333"/>
    </source>
</evidence>
<dbReference type="GO" id="GO:0031419">
    <property type="term" value="F:cobalamin binding"/>
    <property type="evidence" value="ECO:0007669"/>
    <property type="project" value="UniProtKB-UniRule"/>
</dbReference>
<comment type="domain">
    <text evidence="21">Modular enzyme with four functionally distinct domains. The isolated Hcy-binding domain catalyzes methyl transfer from free methylcobalamin to homocysteine. The Hcy-binding domain in association with the pterin-binding domain catalyzes the methylation of cob(I)alamin by methyltetrahydrofolate and the methylation of homocysteine. The B12-binding domain binds the cofactor. The AdoMet activation domain binds S-adenosyl-L-methionine. Under aerobic conditions cob(I)alamin can be converted to inactive cob(II)alamin. Reductive methylation by S-adenosyl-L-methionine and flavodoxin regenerates methylcobalamin.</text>
</comment>
<evidence type="ECO:0000256" key="6">
    <source>
        <dbReference type="ARBA" id="ARBA00012032"/>
    </source>
</evidence>
<dbReference type="FunFam" id="3.40.50.280:FF:000001">
    <property type="entry name" value="Methionine synthase"/>
    <property type="match status" value="1"/>
</dbReference>
<feature type="binding site" evidence="23">
    <location>
        <position position="949"/>
    </location>
    <ligand>
        <name>S-adenosyl-L-methionine</name>
        <dbReference type="ChEBI" id="CHEBI:59789"/>
    </ligand>
</feature>
<evidence type="ECO:0000256" key="13">
    <source>
        <dbReference type="ARBA" id="ARBA00022723"/>
    </source>
</evidence>
<keyword evidence="15 21" id="KW-0862">Zinc</keyword>
<dbReference type="AlphaFoldDB" id="A0A0H4I186"/>
<comment type="cofactor">
    <cofactor evidence="2 21 24">
        <name>Zn(2+)</name>
        <dbReference type="ChEBI" id="CHEBI:29105"/>
    </cofactor>
</comment>
<evidence type="ECO:0000256" key="2">
    <source>
        <dbReference type="ARBA" id="ARBA00001947"/>
    </source>
</evidence>
<feature type="binding site" evidence="23">
    <location>
        <begin position="1193"/>
        <end position="1194"/>
    </location>
    <ligand>
        <name>S-adenosyl-L-methionine</name>
        <dbReference type="ChEBI" id="CHEBI:59789"/>
    </ligand>
</feature>
<evidence type="ECO:0000259" key="25">
    <source>
        <dbReference type="PROSITE" id="PS50970"/>
    </source>
</evidence>
<keyword evidence="13 21" id="KW-0479">Metal-binding</keyword>
<evidence type="ECO:0000313" key="31">
    <source>
        <dbReference type="Proteomes" id="UP000036406"/>
    </source>
</evidence>
<feature type="binding site" evidence="23">
    <location>
        <position position="694"/>
    </location>
    <ligand>
        <name>methylcob(III)alamin</name>
        <dbReference type="ChEBI" id="CHEBI:28115"/>
    </ligand>
</feature>
<evidence type="ECO:0000259" key="26">
    <source>
        <dbReference type="PROSITE" id="PS50972"/>
    </source>
</evidence>
<keyword evidence="17 21" id="KW-0170">Cobalt</keyword>
<dbReference type="SUPFAM" id="SSF52242">
    <property type="entry name" value="Cobalamin (vitamin B12)-binding domain"/>
    <property type="match status" value="1"/>
</dbReference>
<dbReference type="PROSITE" id="PS50972">
    <property type="entry name" value="PTERIN_BINDING"/>
    <property type="match status" value="1"/>
</dbReference>
<keyword evidence="9 21" id="KW-0028">Amino-acid biosynthesis</keyword>
<dbReference type="SUPFAM" id="SSF56507">
    <property type="entry name" value="Methionine synthase activation domain-like"/>
    <property type="match status" value="1"/>
</dbReference>
<dbReference type="InterPro" id="IPR011005">
    <property type="entry name" value="Dihydropteroate_synth-like_sf"/>
</dbReference>
<keyword evidence="8 21" id="KW-0489">Methyltransferase</keyword>
<dbReference type="Gene3D" id="1.10.1240.10">
    <property type="entry name" value="Methionine synthase domain"/>
    <property type="match status" value="1"/>
</dbReference>
<evidence type="ECO:0000256" key="23">
    <source>
        <dbReference type="PIRSR" id="PIRSR000381-2"/>
    </source>
</evidence>
<dbReference type="InterPro" id="IPR006158">
    <property type="entry name" value="Cobalamin-bd"/>
</dbReference>
<dbReference type="Pfam" id="PF02607">
    <property type="entry name" value="B12-binding_2"/>
    <property type="match status" value="1"/>
</dbReference>
<dbReference type="FunFam" id="3.20.20.20:FF:000002">
    <property type="entry name" value="Methionine synthase"/>
    <property type="match status" value="1"/>
</dbReference>
<evidence type="ECO:0000256" key="3">
    <source>
        <dbReference type="ARBA" id="ARBA00001956"/>
    </source>
</evidence>
<dbReference type="InterPro" id="IPR004223">
    <property type="entry name" value="VitB12-dep_Met_synth_activ_dom"/>
</dbReference>
<feature type="domain" description="AdoMet activation" evidence="27">
    <location>
        <begin position="899"/>
        <end position="1231"/>
    </location>
</feature>
<feature type="binding site" evidence="23">
    <location>
        <begin position="757"/>
        <end position="761"/>
    </location>
    <ligand>
        <name>methylcob(III)alamin</name>
        <dbReference type="ChEBI" id="CHEBI:28115"/>
    </ligand>
</feature>
<dbReference type="GO" id="GO:0005829">
    <property type="term" value="C:cytosol"/>
    <property type="evidence" value="ECO:0007669"/>
    <property type="project" value="TreeGrafter"/>
</dbReference>
<dbReference type="GO" id="GO:0008270">
    <property type="term" value="F:zinc ion binding"/>
    <property type="evidence" value="ECO:0007669"/>
    <property type="project" value="UniProtKB-UniRule"/>
</dbReference>
<accession>A0A0H4I186</accession>
<evidence type="ECO:0000256" key="7">
    <source>
        <dbReference type="ARBA" id="ARBA00013998"/>
    </source>
</evidence>
<organism evidence="30 31">
    <name type="scientific">Marinobacter psychrophilus</name>
    <dbReference type="NCBI Taxonomy" id="330734"/>
    <lineage>
        <taxon>Bacteria</taxon>
        <taxon>Pseudomonadati</taxon>
        <taxon>Pseudomonadota</taxon>
        <taxon>Gammaproteobacteria</taxon>
        <taxon>Pseudomonadales</taxon>
        <taxon>Marinobacteraceae</taxon>
        <taxon>Marinobacter</taxon>
    </lineage>
</organism>
<dbReference type="InterPro" id="IPR003726">
    <property type="entry name" value="HCY_dom"/>
</dbReference>
<dbReference type="Proteomes" id="UP000036406">
    <property type="component" value="Chromosome"/>
</dbReference>
<dbReference type="KEGG" id="mpq:ABA45_09920"/>
<comment type="catalytic activity">
    <reaction evidence="1 21">
        <text>(6S)-5-methyl-5,6,7,8-tetrahydrofolate + L-homocysteine = (6S)-5,6,7,8-tetrahydrofolate + L-methionine</text>
        <dbReference type="Rhea" id="RHEA:11172"/>
        <dbReference type="ChEBI" id="CHEBI:18608"/>
        <dbReference type="ChEBI" id="CHEBI:57453"/>
        <dbReference type="ChEBI" id="CHEBI:57844"/>
        <dbReference type="ChEBI" id="CHEBI:58199"/>
        <dbReference type="EC" id="2.1.1.13"/>
    </reaction>
</comment>
<reference evidence="30 31" key="1">
    <citation type="submission" date="2015-05" db="EMBL/GenBank/DDBJ databases">
        <title>Complete genome of Marinobacter psychrophilus strain 20041T isolated from sea-ice of the Canadian Basin.</title>
        <authorList>
            <person name="Song L."/>
            <person name="Ren L."/>
            <person name="Yu Y."/>
            <person name="Wang X."/>
        </authorList>
    </citation>
    <scope>NUCLEOTIDE SEQUENCE [LARGE SCALE GENOMIC DNA]</scope>
    <source>
        <strain evidence="30 31">20041</strain>
    </source>
</reference>
<proteinExistence type="inferred from homology"/>
<feature type="domain" description="B12-binding N-terminal" evidence="29">
    <location>
        <begin position="650"/>
        <end position="744"/>
    </location>
</feature>
<comment type="function">
    <text evidence="18 21">Catalyzes the transfer of a methyl group from methyl-cobalamin to homocysteine, yielding enzyme-bound cob(I)alamin and methionine. Subsequently, remethylates the cofactor using methyltetrahydrofolate.</text>
</comment>
<dbReference type="EC" id="2.1.1.13" evidence="6 20"/>
<evidence type="ECO:0000256" key="18">
    <source>
        <dbReference type="ARBA" id="ARBA00025552"/>
    </source>
</evidence>
<dbReference type="InterPro" id="IPR037010">
    <property type="entry name" value="VitB12-dep_Met_synth_activ_sf"/>
</dbReference>
<dbReference type="Gene3D" id="3.20.20.20">
    <property type="entry name" value="Dihydropteroate synthase-like"/>
    <property type="match status" value="1"/>
</dbReference>
<keyword evidence="14" id="KW-0677">Repeat</keyword>
<evidence type="ECO:0000256" key="21">
    <source>
        <dbReference type="PIRNR" id="PIRNR000381"/>
    </source>
</evidence>
<dbReference type="Gene3D" id="3.40.50.280">
    <property type="entry name" value="Cobalamin-binding domain"/>
    <property type="match status" value="1"/>
</dbReference>
<feature type="binding site" evidence="23">
    <location>
        <position position="809"/>
    </location>
    <ligand>
        <name>methylcob(III)alamin</name>
        <dbReference type="ChEBI" id="CHEBI:28115"/>
    </ligand>
</feature>
<feature type="binding site" evidence="23">
    <location>
        <position position="862"/>
    </location>
    <ligand>
        <name>methylcob(III)alamin</name>
        <dbReference type="ChEBI" id="CHEBI:28115"/>
    </ligand>
</feature>
<dbReference type="GO" id="GO:0032259">
    <property type="term" value="P:methylation"/>
    <property type="evidence" value="ECO:0007669"/>
    <property type="project" value="UniProtKB-KW"/>
</dbReference>
<evidence type="ECO:0000256" key="20">
    <source>
        <dbReference type="NCBIfam" id="TIGR02082"/>
    </source>
</evidence>
<dbReference type="Gene3D" id="3.10.196.10">
    <property type="entry name" value="Vitamin B12-dependent methionine synthase, activation domain"/>
    <property type="match status" value="1"/>
</dbReference>
<dbReference type="Gene3D" id="1.10.288.10">
    <property type="entry name" value="Cobalamin-dependent Methionine Synthase, domain 2"/>
    <property type="match status" value="1"/>
</dbReference>
<dbReference type="STRING" id="330734.ABA45_09920"/>
<dbReference type="InterPro" id="IPR003759">
    <property type="entry name" value="Cbl-bd_cap"/>
</dbReference>
<feature type="binding site" description="axial binding residue" evidence="22">
    <location>
        <position position="760"/>
    </location>
    <ligand>
        <name>methylcob(III)alamin</name>
        <dbReference type="ChEBI" id="CHEBI:28115"/>
    </ligand>
    <ligandPart>
        <name>Co</name>
        <dbReference type="ChEBI" id="CHEBI:27638"/>
    </ligandPart>
</feature>
<evidence type="ECO:0000256" key="11">
    <source>
        <dbReference type="ARBA" id="ARBA00022679"/>
    </source>
</evidence>
<dbReference type="InterPro" id="IPR036724">
    <property type="entry name" value="Cobalamin-bd_sf"/>
</dbReference>
<evidence type="ECO:0000259" key="27">
    <source>
        <dbReference type="PROSITE" id="PS50974"/>
    </source>
</evidence>
<dbReference type="FunFam" id="3.20.20.330:FF:000001">
    <property type="entry name" value="Methionine synthase"/>
    <property type="match status" value="1"/>
</dbReference>
<evidence type="ECO:0000256" key="5">
    <source>
        <dbReference type="ARBA" id="ARBA00010398"/>
    </source>
</evidence>
<dbReference type="CDD" id="cd02069">
    <property type="entry name" value="methionine_synthase_B12_BD"/>
    <property type="match status" value="1"/>
</dbReference>
<name>A0A0H4I186_9GAMM</name>
<dbReference type="RefSeq" id="WP_048385767.1">
    <property type="nucleotide sequence ID" value="NZ_CP011494.1"/>
</dbReference>
<dbReference type="InterPro" id="IPR050554">
    <property type="entry name" value="Met_Synthase/Corrinoid"/>
</dbReference>
<dbReference type="PATRIC" id="fig|330734.3.peg.2086"/>
<evidence type="ECO:0000256" key="4">
    <source>
        <dbReference type="ARBA" id="ARBA00005178"/>
    </source>
</evidence>
<dbReference type="GO" id="GO:0008705">
    <property type="term" value="F:methionine synthase activity"/>
    <property type="evidence" value="ECO:0007669"/>
    <property type="project" value="UniProtKB-UniRule"/>
</dbReference>
<evidence type="ECO:0000256" key="9">
    <source>
        <dbReference type="ARBA" id="ARBA00022605"/>
    </source>
</evidence>
<feature type="domain" description="B12-binding" evidence="28">
    <location>
        <begin position="747"/>
        <end position="883"/>
    </location>
</feature>
<keyword evidence="10 21" id="KW-0846">Cobalamin</keyword>
<dbReference type="InterPro" id="IPR000489">
    <property type="entry name" value="Pterin-binding_dom"/>
</dbReference>
<feature type="binding site" evidence="22 24">
    <location>
        <position position="250"/>
    </location>
    <ligand>
        <name>Zn(2+)</name>
        <dbReference type="ChEBI" id="CHEBI:29105"/>
    </ligand>
</feature>
<dbReference type="PROSITE" id="PS51332">
    <property type="entry name" value="B12_BINDING"/>
    <property type="match status" value="1"/>
</dbReference>
<dbReference type="GO" id="GO:0050667">
    <property type="term" value="P:homocysteine metabolic process"/>
    <property type="evidence" value="ECO:0007669"/>
    <property type="project" value="TreeGrafter"/>
</dbReference>
<dbReference type="CDD" id="cd00740">
    <property type="entry name" value="MeTr"/>
    <property type="match status" value="1"/>
</dbReference>
<protein>
    <recommendedName>
        <fullName evidence="7 20">Methionine synthase</fullName>
        <ecNumber evidence="6 20">2.1.1.13</ecNumber>
    </recommendedName>
    <alternativeName>
        <fullName evidence="19 21">5-methyltetrahydrofolate--homocysteine methyltransferase</fullName>
    </alternativeName>
</protein>